<evidence type="ECO:0000256" key="1">
    <source>
        <dbReference type="SAM" id="MobiDB-lite"/>
    </source>
</evidence>
<dbReference type="Proteomes" id="UP000320239">
    <property type="component" value="Unassembled WGS sequence"/>
</dbReference>
<accession>A0A561WLK4</accession>
<dbReference type="EMBL" id="VIWY01000002">
    <property type="protein sequence ID" value="TWG24723.1"/>
    <property type="molecule type" value="Genomic_DNA"/>
</dbReference>
<feature type="region of interest" description="Disordered" evidence="1">
    <location>
        <begin position="1"/>
        <end position="65"/>
    </location>
</feature>
<organism evidence="2 3">
    <name type="scientific">Actinoplanes teichomyceticus</name>
    <dbReference type="NCBI Taxonomy" id="1867"/>
    <lineage>
        <taxon>Bacteria</taxon>
        <taxon>Bacillati</taxon>
        <taxon>Actinomycetota</taxon>
        <taxon>Actinomycetes</taxon>
        <taxon>Micromonosporales</taxon>
        <taxon>Micromonosporaceae</taxon>
        <taxon>Actinoplanes</taxon>
    </lineage>
</organism>
<name>A0A561WLK4_ACTTI</name>
<evidence type="ECO:0000313" key="2">
    <source>
        <dbReference type="EMBL" id="TWG24723.1"/>
    </source>
</evidence>
<reference evidence="2 3" key="1">
    <citation type="submission" date="2019-06" db="EMBL/GenBank/DDBJ databases">
        <title>Sequencing the genomes of 1000 actinobacteria strains.</title>
        <authorList>
            <person name="Klenk H.-P."/>
        </authorList>
    </citation>
    <scope>NUCLEOTIDE SEQUENCE [LARGE SCALE GENOMIC DNA]</scope>
    <source>
        <strain evidence="2 3">DSM 43866</strain>
    </source>
</reference>
<comment type="caution">
    <text evidence="2">The sequence shown here is derived from an EMBL/GenBank/DDBJ whole genome shotgun (WGS) entry which is preliminary data.</text>
</comment>
<dbReference type="AlphaFoldDB" id="A0A561WLK4"/>
<gene>
    <name evidence="2" type="ORF">FHX34_1021283</name>
</gene>
<evidence type="ECO:0000313" key="3">
    <source>
        <dbReference type="Proteomes" id="UP000320239"/>
    </source>
</evidence>
<keyword evidence="3" id="KW-1185">Reference proteome</keyword>
<proteinExistence type="predicted"/>
<protein>
    <submittedName>
        <fullName evidence="2">Uncharacterized protein</fullName>
    </submittedName>
</protein>
<feature type="compositionally biased region" description="Polar residues" evidence="1">
    <location>
        <begin position="11"/>
        <end position="22"/>
    </location>
</feature>
<sequence length="65" mass="6553">MSEQSHEPDNNGDSSPQKSSAEPGSYGSLTVEDEPGGTTDPADLAGSATTDDAEVGPSNNEADDL</sequence>